<reference evidence="9" key="1">
    <citation type="journal article" date="2019" name="Int. J. Syst. Evol. Microbiol.">
        <title>The Global Catalogue of Microorganisms (GCM) 10K type strain sequencing project: providing services to taxonomists for standard genome sequencing and annotation.</title>
        <authorList>
            <consortium name="The Broad Institute Genomics Platform"/>
            <consortium name="The Broad Institute Genome Sequencing Center for Infectious Disease"/>
            <person name="Wu L."/>
            <person name="Ma J."/>
        </authorList>
    </citation>
    <scope>NUCLEOTIDE SEQUENCE [LARGE SCALE GENOMIC DNA]</scope>
    <source>
        <strain evidence="9">CGMCC 1.12769</strain>
    </source>
</reference>
<dbReference type="PANTHER" id="PTHR12677">
    <property type="entry name" value="GOLGI APPARATUS MEMBRANE PROTEIN TVP38-RELATED"/>
    <property type="match status" value="1"/>
</dbReference>
<dbReference type="InterPro" id="IPR015414">
    <property type="entry name" value="TMEM64"/>
</dbReference>
<dbReference type="Pfam" id="PF09335">
    <property type="entry name" value="VTT_dom"/>
    <property type="match status" value="1"/>
</dbReference>
<evidence type="ECO:0000256" key="4">
    <source>
        <dbReference type="ARBA" id="ARBA00022989"/>
    </source>
</evidence>
<feature type="domain" description="VTT" evidence="7">
    <location>
        <begin position="45"/>
        <end position="162"/>
    </location>
</feature>
<organism evidence="8 9">
    <name type="scientific">Paenibacillus segetis</name>
    <dbReference type="NCBI Taxonomy" id="1325360"/>
    <lineage>
        <taxon>Bacteria</taxon>
        <taxon>Bacillati</taxon>
        <taxon>Bacillota</taxon>
        <taxon>Bacilli</taxon>
        <taxon>Bacillales</taxon>
        <taxon>Paenibacillaceae</taxon>
        <taxon>Paenibacillus</taxon>
    </lineage>
</organism>
<keyword evidence="2 6" id="KW-1003">Cell membrane</keyword>
<sequence>MEGIVDLMDYFTEPNLELLLDKYRSLGPLPGIFLTFMKSFIPPLPTILIVGANAAIYGMWMGFLYSWIGLVAGCLVTFLIIRKVASSAFLQRWERKPKVQRAMVWARRNGFSFVFLLSMLPVGPFVVINMAAGLSRMSIRSFIIAVALGKGIMVFCVSYIGTHISDFASQPLKLLGVVGFIAFSLWLNRKLQAYYTSTRKDTLLEQQQQAQAFTEQI</sequence>
<feature type="transmembrane region" description="Helical" evidence="6">
    <location>
        <begin position="67"/>
        <end position="90"/>
    </location>
</feature>
<protein>
    <recommendedName>
        <fullName evidence="6">TVP38/TMEM64 family membrane protein</fullName>
    </recommendedName>
</protein>
<feature type="transmembrane region" description="Helical" evidence="6">
    <location>
        <begin position="110"/>
        <end position="130"/>
    </location>
</feature>
<evidence type="ECO:0000313" key="8">
    <source>
        <dbReference type="EMBL" id="GGH39245.1"/>
    </source>
</evidence>
<dbReference type="InterPro" id="IPR032816">
    <property type="entry name" value="VTT_dom"/>
</dbReference>
<dbReference type="EMBL" id="BMFT01000006">
    <property type="protein sequence ID" value="GGH39245.1"/>
    <property type="molecule type" value="Genomic_DNA"/>
</dbReference>
<evidence type="ECO:0000259" key="7">
    <source>
        <dbReference type="Pfam" id="PF09335"/>
    </source>
</evidence>
<keyword evidence="5 6" id="KW-0472">Membrane</keyword>
<evidence type="ECO:0000256" key="5">
    <source>
        <dbReference type="ARBA" id="ARBA00023136"/>
    </source>
</evidence>
<gene>
    <name evidence="8" type="primary">yhjE</name>
    <name evidence="8" type="ORF">GCM10008013_47850</name>
</gene>
<keyword evidence="9" id="KW-1185">Reference proteome</keyword>
<evidence type="ECO:0000256" key="1">
    <source>
        <dbReference type="ARBA" id="ARBA00004651"/>
    </source>
</evidence>
<dbReference type="Proteomes" id="UP000659344">
    <property type="component" value="Unassembled WGS sequence"/>
</dbReference>
<feature type="transmembrane region" description="Helical" evidence="6">
    <location>
        <begin position="167"/>
        <end position="187"/>
    </location>
</feature>
<comment type="caution">
    <text evidence="8">The sequence shown here is derived from an EMBL/GenBank/DDBJ whole genome shotgun (WGS) entry which is preliminary data.</text>
</comment>
<comment type="subcellular location">
    <subcellularLocation>
        <location evidence="1 6">Cell membrane</location>
        <topology evidence="1 6">Multi-pass membrane protein</topology>
    </subcellularLocation>
</comment>
<evidence type="ECO:0000256" key="2">
    <source>
        <dbReference type="ARBA" id="ARBA00022475"/>
    </source>
</evidence>
<comment type="similarity">
    <text evidence="6">Belongs to the TVP38/TMEM64 family.</text>
</comment>
<dbReference type="PANTHER" id="PTHR12677:SF55">
    <property type="entry name" value="UNDECAPRENYL PHOSPHATE TRANSPORTER SAOUHSC_00901-RELATED"/>
    <property type="match status" value="1"/>
</dbReference>
<feature type="transmembrane region" description="Helical" evidence="6">
    <location>
        <begin position="40"/>
        <end position="60"/>
    </location>
</feature>
<keyword evidence="4 6" id="KW-1133">Transmembrane helix</keyword>
<dbReference type="RefSeq" id="WP_188542423.1">
    <property type="nucleotide sequence ID" value="NZ_BMFT01000006.1"/>
</dbReference>
<evidence type="ECO:0000256" key="6">
    <source>
        <dbReference type="RuleBase" id="RU366058"/>
    </source>
</evidence>
<evidence type="ECO:0000256" key="3">
    <source>
        <dbReference type="ARBA" id="ARBA00022692"/>
    </source>
</evidence>
<name>A0ABQ1YX18_9BACL</name>
<accession>A0ABQ1YX18</accession>
<feature type="transmembrane region" description="Helical" evidence="6">
    <location>
        <begin position="142"/>
        <end position="161"/>
    </location>
</feature>
<evidence type="ECO:0000313" key="9">
    <source>
        <dbReference type="Proteomes" id="UP000659344"/>
    </source>
</evidence>
<proteinExistence type="inferred from homology"/>
<keyword evidence="3 6" id="KW-0812">Transmembrane</keyword>